<dbReference type="GO" id="GO:0008253">
    <property type="term" value="F:5'-nucleotidase activity"/>
    <property type="evidence" value="ECO:0007669"/>
    <property type="project" value="UniProtKB-EC"/>
</dbReference>
<dbReference type="KEGG" id="shl:Shal_2390"/>
<dbReference type="GO" id="GO:0009166">
    <property type="term" value="P:nucleotide catabolic process"/>
    <property type="evidence" value="ECO:0007669"/>
    <property type="project" value="InterPro"/>
</dbReference>
<reference evidence="8" key="1">
    <citation type="submission" date="2008-01" db="EMBL/GenBank/DDBJ databases">
        <title>Complete sequence of Shewanella halifaxensis HAW-EB4.</title>
        <authorList>
            <consortium name="US DOE Joint Genome Institute"/>
            <person name="Copeland A."/>
            <person name="Lucas S."/>
            <person name="Lapidus A."/>
            <person name="Glavina del Rio T."/>
            <person name="Dalin E."/>
            <person name="Tice H."/>
            <person name="Bruce D."/>
            <person name="Goodwin L."/>
            <person name="Pitluck S."/>
            <person name="Sims D."/>
            <person name="Brettin T."/>
            <person name="Detter J.C."/>
            <person name="Han C."/>
            <person name="Kuske C.R."/>
            <person name="Schmutz J."/>
            <person name="Larimer F."/>
            <person name="Land M."/>
            <person name="Hauser L."/>
            <person name="Kyrpides N."/>
            <person name="Kim E."/>
            <person name="Zhao J.-S."/>
            <person name="Richardson P."/>
        </authorList>
    </citation>
    <scope>NUCLEOTIDE SEQUENCE [LARGE SCALE GENOMIC DNA]</scope>
    <source>
        <strain evidence="8">HAW-EB4</strain>
    </source>
</reference>
<evidence type="ECO:0000256" key="1">
    <source>
        <dbReference type="ARBA" id="ARBA00006654"/>
    </source>
</evidence>
<feature type="domain" description="5'-Nucleotidase C-terminal" evidence="7">
    <location>
        <begin position="385"/>
        <end position="536"/>
    </location>
</feature>
<name>B0TJF2_SHEHH</name>
<dbReference type="EMBL" id="CP000931">
    <property type="protein sequence ID" value="ABZ76948.1"/>
    <property type="molecule type" value="Genomic_DNA"/>
</dbReference>
<feature type="chain" id="PRO_5005122467" evidence="5">
    <location>
        <begin position="23"/>
        <end position="593"/>
    </location>
</feature>
<keyword evidence="5 8" id="KW-0378">Hydrolase</keyword>
<evidence type="ECO:0000313" key="9">
    <source>
        <dbReference type="Proteomes" id="UP000001317"/>
    </source>
</evidence>
<dbReference type="Proteomes" id="UP000001317">
    <property type="component" value="Chromosome"/>
</dbReference>
<evidence type="ECO:0000259" key="6">
    <source>
        <dbReference type="Pfam" id="PF00149"/>
    </source>
</evidence>
<evidence type="ECO:0000259" key="7">
    <source>
        <dbReference type="Pfam" id="PF02872"/>
    </source>
</evidence>
<dbReference type="GO" id="GO:0046872">
    <property type="term" value="F:metal ion binding"/>
    <property type="evidence" value="ECO:0007669"/>
    <property type="project" value="UniProtKB-KW"/>
</dbReference>
<keyword evidence="3 5" id="KW-0732">Signal</keyword>
<accession>B0TJF2</accession>
<keyword evidence="2" id="KW-0479">Metal-binding</keyword>
<dbReference type="PROSITE" id="PS00786">
    <property type="entry name" value="5_NUCLEOTIDASE_2"/>
    <property type="match status" value="1"/>
</dbReference>
<dbReference type="PROSITE" id="PS51257">
    <property type="entry name" value="PROKAR_LIPOPROTEIN"/>
    <property type="match status" value="1"/>
</dbReference>
<keyword evidence="9" id="KW-1185">Reference proteome</keyword>
<dbReference type="PANTHER" id="PTHR11575">
    <property type="entry name" value="5'-NUCLEOTIDASE-RELATED"/>
    <property type="match status" value="1"/>
</dbReference>
<dbReference type="PRINTS" id="PR01607">
    <property type="entry name" value="APYRASEFAMLY"/>
</dbReference>
<dbReference type="InterPro" id="IPR008334">
    <property type="entry name" value="5'-Nucleotdase_C"/>
</dbReference>
<protein>
    <submittedName>
        <fullName evidence="8">5'-nucleotidase</fullName>
        <ecNumber evidence="8">3.1.3.5</ecNumber>
    </submittedName>
</protein>
<dbReference type="STRING" id="458817.Shal_2390"/>
<dbReference type="SUPFAM" id="SSF56300">
    <property type="entry name" value="Metallo-dependent phosphatases"/>
    <property type="match status" value="1"/>
</dbReference>
<dbReference type="SUPFAM" id="SSF55816">
    <property type="entry name" value="5'-nucleotidase (syn. UDP-sugar hydrolase), C-terminal domain"/>
    <property type="match status" value="1"/>
</dbReference>
<dbReference type="InterPro" id="IPR006146">
    <property type="entry name" value="5'-Nucleotdase_CS"/>
</dbReference>
<evidence type="ECO:0000256" key="3">
    <source>
        <dbReference type="ARBA" id="ARBA00022729"/>
    </source>
</evidence>
<feature type="signal peptide" evidence="5">
    <location>
        <begin position="1"/>
        <end position="22"/>
    </location>
</feature>
<dbReference type="Pfam" id="PF00149">
    <property type="entry name" value="Metallophos"/>
    <property type="match status" value="1"/>
</dbReference>
<dbReference type="InterPro" id="IPR036907">
    <property type="entry name" value="5'-Nucleotdase_C_sf"/>
</dbReference>
<dbReference type="InterPro" id="IPR004843">
    <property type="entry name" value="Calcineurin-like_PHP"/>
</dbReference>
<evidence type="ECO:0000256" key="2">
    <source>
        <dbReference type="ARBA" id="ARBA00022723"/>
    </source>
</evidence>
<dbReference type="PANTHER" id="PTHR11575:SF46">
    <property type="entry name" value="PROTEIN USHA"/>
    <property type="match status" value="1"/>
</dbReference>
<dbReference type="Pfam" id="PF02872">
    <property type="entry name" value="5_nucleotid_C"/>
    <property type="match status" value="1"/>
</dbReference>
<evidence type="ECO:0000256" key="4">
    <source>
        <dbReference type="ARBA" id="ARBA00022741"/>
    </source>
</evidence>
<feature type="domain" description="Calcineurin-like phosphoesterase" evidence="6">
    <location>
        <begin position="47"/>
        <end position="270"/>
    </location>
</feature>
<dbReference type="RefSeq" id="WP_012277476.1">
    <property type="nucleotide sequence ID" value="NC_010334.1"/>
</dbReference>
<dbReference type="Gene3D" id="3.90.780.10">
    <property type="entry name" value="5'-Nucleotidase, C-terminal domain"/>
    <property type="match status" value="1"/>
</dbReference>
<dbReference type="OrthoDB" id="9803927at2"/>
<dbReference type="AlphaFoldDB" id="B0TJF2"/>
<dbReference type="Gene3D" id="3.60.21.10">
    <property type="match status" value="1"/>
</dbReference>
<keyword evidence="4 5" id="KW-0547">Nucleotide-binding</keyword>
<dbReference type="eggNOG" id="COG0737">
    <property type="taxonomic scope" value="Bacteria"/>
</dbReference>
<dbReference type="GO" id="GO:0008768">
    <property type="term" value="F:UDP-sugar diphosphatase activity"/>
    <property type="evidence" value="ECO:0007669"/>
    <property type="project" value="TreeGrafter"/>
</dbReference>
<dbReference type="GO" id="GO:0030288">
    <property type="term" value="C:outer membrane-bounded periplasmic space"/>
    <property type="evidence" value="ECO:0007669"/>
    <property type="project" value="TreeGrafter"/>
</dbReference>
<dbReference type="EC" id="3.1.3.5" evidence="8"/>
<dbReference type="NCBIfam" id="NF007109">
    <property type="entry name" value="PRK09558.1"/>
    <property type="match status" value="1"/>
</dbReference>
<proteinExistence type="inferred from homology"/>
<gene>
    <name evidence="8" type="ordered locus">Shal_2390</name>
</gene>
<dbReference type="InterPro" id="IPR006179">
    <property type="entry name" value="5_nucleotidase/apyrase"/>
</dbReference>
<organism evidence="8 9">
    <name type="scientific">Shewanella halifaxensis (strain HAW-EB4)</name>
    <dbReference type="NCBI Taxonomy" id="458817"/>
    <lineage>
        <taxon>Bacteria</taxon>
        <taxon>Pseudomonadati</taxon>
        <taxon>Pseudomonadota</taxon>
        <taxon>Gammaproteobacteria</taxon>
        <taxon>Alteromonadales</taxon>
        <taxon>Shewanellaceae</taxon>
        <taxon>Shewanella</taxon>
    </lineage>
</organism>
<evidence type="ECO:0000313" key="8">
    <source>
        <dbReference type="EMBL" id="ABZ76948.1"/>
    </source>
</evidence>
<sequence length="593" mass="64447">MNKILLKGLVATAVVSALTACGSDNNDDHKYISQACADAGDACTIFTVIHTNDNHGRFWANKDGEYGMAARKTAIDTIRDEVEREGGESILLSGGDINTGVPESDMQDAVPDFIGMGMLGYDAMAVGNHEFDNPLSVLDMQANIAKFPMLAANIYKKDSEGKPTAERYFEPYRVFEINGLKVAVIGFTTVDTPKVVSPDNVESLHFTDPQVEIEKVLTEIETNETVDMVFALTHMGHYANGEHGTEAPGDVKLAESVAKGKLQAIIGGHSQNPVCMEGDGYADFKPGDECKPDQKNGTYIMQAHEWGKYVGRADFEYINGELTLASYKLIPINLKEENENEELVFITEEIEQDQLVIDALQHYQDIGQELLDVDISSTDGKLEGDRGVVRAEQTNLGQLLTRAYADWVTANFAATVDFGVMNSGGIRDSIAEGTISYRDVLTVQPFANDVAFVTMSGTEVQDYLANVAVKTGGGMPQLYPMEMNVACDALEINPEATSADIVDIASLGGRDFNPNDNYTFSLINFSAKGGDDYPVVTAHANYIDTQRSDASVLREYFEKNPSIKVAEYAPANGGHPKFFRGGSEVKSCAKAAD</sequence>
<dbReference type="HOGENOM" id="CLU_005854_7_0_6"/>
<evidence type="ECO:0000256" key="5">
    <source>
        <dbReference type="RuleBase" id="RU362119"/>
    </source>
</evidence>
<dbReference type="GO" id="GO:0000166">
    <property type="term" value="F:nucleotide binding"/>
    <property type="evidence" value="ECO:0007669"/>
    <property type="project" value="UniProtKB-KW"/>
</dbReference>
<comment type="similarity">
    <text evidence="1 5">Belongs to the 5'-nucleotidase family.</text>
</comment>
<dbReference type="InterPro" id="IPR029052">
    <property type="entry name" value="Metallo-depent_PP-like"/>
</dbReference>